<dbReference type="Proteomes" id="UP000054805">
    <property type="component" value="Unassembled WGS sequence"/>
</dbReference>
<reference evidence="1 2" key="1">
    <citation type="submission" date="2015-01" db="EMBL/GenBank/DDBJ databases">
        <title>Evolution of Trichinella species and genotypes.</title>
        <authorList>
            <person name="Korhonen P.K."/>
            <person name="Edoardo P."/>
            <person name="Giuseppe L.R."/>
            <person name="Gasser R.B."/>
        </authorList>
    </citation>
    <scope>NUCLEOTIDE SEQUENCE [LARGE SCALE GENOMIC DNA]</scope>
    <source>
        <strain evidence="1">ISS588</strain>
    </source>
</reference>
<feature type="non-terminal residue" evidence="1">
    <location>
        <position position="1"/>
    </location>
</feature>
<organism evidence="1 2">
    <name type="scientific">Trichinella pseudospiralis</name>
    <name type="common">Parasitic roundworm</name>
    <dbReference type="NCBI Taxonomy" id="6337"/>
    <lineage>
        <taxon>Eukaryota</taxon>
        <taxon>Metazoa</taxon>
        <taxon>Ecdysozoa</taxon>
        <taxon>Nematoda</taxon>
        <taxon>Enoplea</taxon>
        <taxon>Dorylaimia</taxon>
        <taxon>Trichinellida</taxon>
        <taxon>Trichinellidae</taxon>
        <taxon>Trichinella</taxon>
    </lineage>
</organism>
<accession>A0A0V1GPY1</accession>
<proteinExistence type="predicted"/>
<comment type="caution">
    <text evidence="1">The sequence shown here is derived from an EMBL/GenBank/DDBJ whole genome shotgun (WGS) entry which is preliminary data.</text>
</comment>
<name>A0A0V1GPY1_TRIPS</name>
<gene>
    <name evidence="1" type="ORF">T4B_3339</name>
</gene>
<sequence length="154" mass="17469">ARVEPCETDRPINFAKWKDKAKRKYTEFVESLMGESLSNDANLSNDNLVYGNSTSQEETAPENEEYSFCEKCFLKIIKKGEYFCNGNYLNNLLVKPSDRAKMAADAKLLLRDFDGTFIDYPEILLAAANSGGMLIFLNYLTADKIYSSRQLFGL</sequence>
<protein>
    <submittedName>
        <fullName evidence="1">Uncharacterized protein</fullName>
    </submittedName>
</protein>
<evidence type="ECO:0000313" key="2">
    <source>
        <dbReference type="Proteomes" id="UP000054805"/>
    </source>
</evidence>
<keyword evidence="2" id="KW-1185">Reference proteome</keyword>
<dbReference type="AlphaFoldDB" id="A0A0V1GPY1"/>
<dbReference type="EMBL" id="JYDS01000894">
    <property type="protein sequence ID" value="KRZ00223.1"/>
    <property type="molecule type" value="Genomic_DNA"/>
</dbReference>
<evidence type="ECO:0000313" key="1">
    <source>
        <dbReference type="EMBL" id="KRZ00223.1"/>
    </source>
</evidence>